<gene>
    <name evidence="3" type="ORF">F3Y22_tig00110864pilonHSYRG00038</name>
</gene>
<dbReference type="PANTHER" id="PTHR30544:SF5">
    <property type="entry name" value="RADICAL SAM CORE DOMAIN-CONTAINING PROTEIN"/>
    <property type="match status" value="1"/>
</dbReference>
<dbReference type="GO" id="GO:0070475">
    <property type="term" value="P:rRNA base methylation"/>
    <property type="evidence" value="ECO:0007669"/>
    <property type="project" value="TreeGrafter"/>
</dbReference>
<keyword evidence="2" id="KW-0408">Iron</keyword>
<organism evidence="3 4">
    <name type="scientific">Hibiscus syriacus</name>
    <name type="common">Rose of Sharon</name>
    <dbReference type="NCBI Taxonomy" id="106335"/>
    <lineage>
        <taxon>Eukaryota</taxon>
        <taxon>Viridiplantae</taxon>
        <taxon>Streptophyta</taxon>
        <taxon>Embryophyta</taxon>
        <taxon>Tracheophyta</taxon>
        <taxon>Spermatophyta</taxon>
        <taxon>Magnoliopsida</taxon>
        <taxon>eudicotyledons</taxon>
        <taxon>Gunneridae</taxon>
        <taxon>Pentapetalae</taxon>
        <taxon>rosids</taxon>
        <taxon>malvids</taxon>
        <taxon>Malvales</taxon>
        <taxon>Malvaceae</taxon>
        <taxon>Malvoideae</taxon>
        <taxon>Hibiscus</taxon>
    </lineage>
</organism>
<evidence type="ECO:0000256" key="1">
    <source>
        <dbReference type="ARBA" id="ARBA00001966"/>
    </source>
</evidence>
<protein>
    <submittedName>
        <fullName evidence="3">Protein kinase APK1A</fullName>
    </submittedName>
</protein>
<dbReference type="Proteomes" id="UP000436088">
    <property type="component" value="Unassembled WGS sequence"/>
</dbReference>
<dbReference type="PANTHER" id="PTHR30544">
    <property type="entry name" value="23S RRNA METHYLTRANSFERASE"/>
    <property type="match status" value="1"/>
</dbReference>
<proteinExistence type="predicted"/>
<dbReference type="AlphaFoldDB" id="A0A6A2ZK99"/>
<keyword evidence="4" id="KW-1185">Reference proteome</keyword>
<dbReference type="GO" id="GO:0016301">
    <property type="term" value="F:kinase activity"/>
    <property type="evidence" value="ECO:0007669"/>
    <property type="project" value="UniProtKB-KW"/>
</dbReference>
<keyword evidence="2" id="KW-0004">4Fe-4S</keyword>
<dbReference type="Gene3D" id="3.20.20.70">
    <property type="entry name" value="Aldolase class I"/>
    <property type="match status" value="1"/>
</dbReference>
<evidence type="ECO:0000313" key="3">
    <source>
        <dbReference type="EMBL" id="KAE8691917.1"/>
    </source>
</evidence>
<keyword evidence="3" id="KW-0808">Transferase</keyword>
<dbReference type="InterPro" id="IPR040072">
    <property type="entry name" value="Methyltransferase_A"/>
</dbReference>
<dbReference type="InterPro" id="IPR013785">
    <property type="entry name" value="Aldolase_TIM"/>
</dbReference>
<dbReference type="EMBL" id="VEPZ02001142">
    <property type="protein sequence ID" value="KAE8691917.1"/>
    <property type="molecule type" value="Genomic_DNA"/>
</dbReference>
<accession>A0A6A2ZK99</accession>
<dbReference type="GO" id="GO:0051539">
    <property type="term" value="F:4 iron, 4 sulfur cluster binding"/>
    <property type="evidence" value="ECO:0007669"/>
    <property type="project" value="UniProtKB-KW"/>
</dbReference>
<sequence>MSRFKVLATSVAEKLIFAERFLLFKDHESHGCHQILRASARVHRPFRACHPPSFIHRIRFRLHHRLAVAQSHRLLLHTCPSTWTRRSPIYHTVTAADGTVKLLIMLEDNRLIETVGIPVEYEKGSVRLTACVSSQVGCLLCCSFCATGKGGYSRNLQRHEIIEQDIQVGQRMITISTVGIPNTIKKLASHKLQSTLAVRACALVPDNKSAWHTLGSSGLHKNGCPIEVIFGFFSSFYLYLFYKHDRFEAGALLSTYYGWIEFDTATCCRNCNENAVGYGGDLEVAARSDNLLRAKTVSSQFTLMDEFNASSNVEATGIRRIRDNDLHAKPF</sequence>
<keyword evidence="2" id="KW-0411">Iron-sulfur</keyword>
<name>A0A6A2ZK99_HIBSY</name>
<evidence type="ECO:0000313" key="4">
    <source>
        <dbReference type="Proteomes" id="UP000436088"/>
    </source>
</evidence>
<keyword evidence="3" id="KW-0418">Kinase</keyword>
<dbReference type="GO" id="GO:0030488">
    <property type="term" value="P:tRNA methylation"/>
    <property type="evidence" value="ECO:0007669"/>
    <property type="project" value="TreeGrafter"/>
</dbReference>
<evidence type="ECO:0000256" key="2">
    <source>
        <dbReference type="ARBA" id="ARBA00022485"/>
    </source>
</evidence>
<comment type="caution">
    <text evidence="3">The sequence shown here is derived from an EMBL/GenBank/DDBJ whole genome shotgun (WGS) entry which is preliminary data.</text>
</comment>
<reference evidence="3" key="1">
    <citation type="submission" date="2019-09" db="EMBL/GenBank/DDBJ databases">
        <title>Draft genome information of white flower Hibiscus syriacus.</title>
        <authorList>
            <person name="Kim Y.-M."/>
        </authorList>
    </citation>
    <scope>NUCLEOTIDE SEQUENCE [LARGE SCALE GENOMIC DNA]</scope>
    <source>
        <strain evidence="3">YM2019G1</strain>
    </source>
</reference>
<comment type="cofactor">
    <cofactor evidence="1">
        <name>[4Fe-4S] cluster</name>
        <dbReference type="ChEBI" id="CHEBI:49883"/>
    </cofactor>
</comment>
<keyword evidence="2" id="KW-0479">Metal-binding</keyword>